<dbReference type="STRING" id="1714354.BLL40_06990"/>
<reference evidence="5 6" key="1">
    <citation type="submission" date="2016-12" db="EMBL/GenBank/DDBJ databases">
        <title>Domibacillus sp. SAOS 44 whole genome sequencing.</title>
        <authorList>
            <person name="Verma A."/>
            <person name="Krishnamurthi S."/>
        </authorList>
    </citation>
    <scope>NUCLEOTIDE SEQUENCE [LARGE SCALE GENOMIC DNA]</scope>
    <source>
        <strain evidence="5 6">SAOS 44</strain>
    </source>
</reference>
<gene>
    <name evidence="5" type="ORF">BLL40_06990</name>
</gene>
<keyword evidence="3" id="KW-0812">Transmembrane</keyword>
<keyword evidence="3" id="KW-0472">Membrane</keyword>
<dbReference type="OrthoDB" id="9812065at2"/>
<dbReference type="GO" id="GO:0016810">
    <property type="term" value="F:hydrolase activity, acting on carbon-nitrogen (but not peptide) bonds"/>
    <property type="evidence" value="ECO:0007669"/>
    <property type="project" value="InterPro"/>
</dbReference>
<evidence type="ECO:0000313" key="6">
    <source>
        <dbReference type="Proteomes" id="UP000186524"/>
    </source>
</evidence>
<feature type="transmembrane region" description="Helical" evidence="3">
    <location>
        <begin position="7"/>
        <end position="27"/>
    </location>
</feature>
<proteinExistence type="predicted"/>
<dbReference type="PANTHER" id="PTHR10587">
    <property type="entry name" value="GLYCOSYL TRANSFERASE-RELATED"/>
    <property type="match status" value="1"/>
</dbReference>
<evidence type="ECO:0000256" key="3">
    <source>
        <dbReference type="SAM" id="Phobius"/>
    </source>
</evidence>
<dbReference type="PROSITE" id="PS51677">
    <property type="entry name" value="NODB"/>
    <property type="match status" value="1"/>
</dbReference>
<protein>
    <recommendedName>
        <fullName evidence="4">NodB homology domain-containing protein</fullName>
    </recommendedName>
</protein>
<dbReference type="Proteomes" id="UP000186524">
    <property type="component" value="Unassembled WGS sequence"/>
</dbReference>
<feature type="domain" description="NodB homology" evidence="4">
    <location>
        <begin position="265"/>
        <end position="439"/>
    </location>
</feature>
<dbReference type="InterPro" id="IPR050248">
    <property type="entry name" value="Polysacc_deacetylase_ArnD"/>
</dbReference>
<name>A0A1Q5P512_9BACI</name>
<dbReference type="PANTHER" id="PTHR10587:SF133">
    <property type="entry name" value="CHITIN DEACETYLASE 1-RELATED"/>
    <property type="match status" value="1"/>
</dbReference>
<keyword evidence="6" id="KW-1185">Reference proteome</keyword>
<sequence>MKQKKLILVVLGSITLFVLLIVANLLVTGTDSRDEAIVWATEMKKSKYDGVDIKTKVAEEKLYNMAVHYPIFSEAILNEQIEKYVQSKETQFFEELDAVRKSRLSKKPASFTLTFRLNSAGEGFYSIIFTTETYIGMGKNTVSCDTMIADVAAKKWITSRELFINPDKAARVLQTPVQNVLLEKEGQGEQVAQLFAGKEALSNIYIEEHDMVFNFNKGELAEVRLPLKTVYPYLKKEWRERFAKNIEEGQQVQETLAASSGNHVKKVALTFDDGPNPDSTTAILNVLKKYEVRATFFVLGSRVDFYPELVDRMVREGHEIGNHTWSHKDLTKITAEAVKKELGTTAEAVEQAAGVSPIAVRPPYGATNERVNQIIGAPPVLWSVDTLDWKSHDPKAIYDIVKRDTRDGTIILMHDIHKATADALEDVIVYLQKQGYKLVRVDELY</sequence>
<keyword evidence="3" id="KW-1133">Transmembrane helix</keyword>
<dbReference type="InterPro" id="IPR002509">
    <property type="entry name" value="NODB_dom"/>
</dbReference>
<dbReference type="Gene3D" id="3.20.20.370">
    <property type="entry name" value="Glycoside hydrolase/deacetylase"/>
    <property type="match status" value="1"/>
</dbReference>
<dbReference type="EMBL" id="MRWQ01000005">
    <property type="protein sequence ID" value="OKL37314.1"/>
    <property type="molecule type" value="Genomic_DNA"/>
</dbReference>
<evidence type="ECO:0000256" key="1">
    <source>
        <dbReference type="ARBA" id="ARBA00022723"/>
    </source>
</evidence>
<evidence type="ECO:0000313" key="5">
    <source>
        <dbReference type="EMBL" id="OKL37314.1"/>
    </source>
</evidence>
<dbReference type="SUPFAM" id="SSF88713">
    <property type="entry name" value="Glycoside hydrolase/deacetylase"/>
    <property type="match status" value="1"/>
</dbReference>
<comment type="caution">
    <text evidence="5">The sequence shown here is derived from an EMBL/GenBank/DDBJ whole genome shotgun (WGS) entry which is preliminary data.</text>
</comment>
<dbReference type="GO" id="GO:0046872">
    <property type="term" value="F:metal ion binding"/>
    <property type="evidence" value="ECO:0007669"/>
    <property type="project" value="UniProtKB-KW"/>
</dbReference>
<dbReference type="RefSeq" id="WP_073711186.1">
    <property type="nucleotide sequence ID" value="NZ_MRWQ01000005.1"/>
</dbReference>
<dbReference type="Pfam" id="PF01522">
    <property type="entry name" value="Polysacc_deac_1"/>
    <property type="match status" value="1"/>
</dbReference>
<evidence type="ECO:0000256" key="2">
    <source>
        <dbReference type="ARBA" id="ARBA00022801"/>
    </source>
</evidence>
<accession>A0A1Q5P512</accession>
<dbReference type="InterPro" id="IPR011330">
    <property type="entry name" value="Glyco_hydro/deAcase_b/a-brl"/>
</dbReference>
<keyword evidence="1" id="KW-0479">Metal-binding</keyword>
<keyword evidence="2" id="KW-0378">Hydrolase</keyword>
<dbReference type="GO" id="GO:0016020">
    <property type="term" value="C:membrane"/>
    <property type="evidence" value="ECO:0007669"/>
    <property type="project" value="TreeGrafter"/>
</dbReference>
<evidence type="ECO:0000259" key="4">
    <source>
        <dbReference type="PROSITE" id="PS51677"/>
    </source>
</evidence>
<dbReference type="AlphaFoldDB" id="A0A1Q5P512"/>
<organism evidence="5 6">
    <name type="scientific">Domibacillus mangrovi</name>
    <dbReference type="NCBI Taxonomy" id="1714354"/>
    <lineage>
        <taxon>Bacteria</taxon>
        <taxon>Bacillati</taxon>
        <taxon>Bacillota</taxon>
        <taxon>Bacilli</taxon>
        <taxon>Bacillales</taxon>
        <taxon>Bacillaceae</taxon>
        <taxon>Domibacillus</taxon>
    </lineage>
</organism>
<dbReference type="GO" id="GO:0005975">
    <property type="term" value="P:carbohydrate metabolic process"/>
    <property type="evidence" value="ECO:0007669"/>
    <property type="project" value="InterPro"/>
</dbReference>
<dbReference type="CDD" id="cd10954">
    <property type="entry name" value="CE4_CtAXE_like"/>
    <property type="match status" value="1"/>
</dbReference>